<dbReference type="Proteomes" id="UP001497480">
    <property type="component" value="Unassembled WGS sequence"/>
</dbReference>
<proteinExistence type="predicted"/>
<organism evidence="1 2">
    <name type="scientific">Lupinus luteus</name>
    <name type="common">European yellow lupine</name>
    <dbReference type="NCBI Taxonomy" id="3873"/>
    <lineage>
        <taxon>Eukaryota</taxon>
        <taxon>Viridiplantae</taxon>
        <taxon>Streptophyta</taxon>
        <taxon>Embryophyta</taxon>
        <taxon>Tracheophyta</taxon>
        <taxon>Spermatophyta</taxon>
        <taxon>Magnoliopsida</taxon>
        <taxon>eudicotyledons</taxon>
        <taxon>Gunneridae</taxon>
        <taxon>Pentapetalae</taxon>
        <taxon>rosids</taxon>
        <taxon>fabids</taxon>
        <taxon>Fabales</taxon>
        <taxon>Fabaceae</taxon>
        <taxon>Papilionoideae</taxon>
        <taxon>50 kb inversion clade</taxon>
        <taxon>genistoids sensu lato</taxon>
        <taxon>core genistoids</taxon>
        <taxon>Genisteae</taxon>
        <taxon>Lupinus</taxon>
    </lineage>
</organism>
<name>A0AAV1VVW1_LUPLU</name>
<accession>A0AAV1VVW1</accession>
<keyword evidence="2" id="KW-1185">Reference proteome</keyword>
<dbReference type="EMBL" id="CAXHTB010000002">
    <property type="protein sequence ID" value="CAL0300923.1"/>
    <property type="molecule type" value="Genomic_DNA"/>
</dbReference>
<dbReference type="AlphaFoldDB" id="A0AAV1VVW1"/>
<protein>
    <submittedName>
        <fullName evidence="1">Uncharacterized protein</fullName>
    </submittedName>
</protein>
<gene>
    <name evidence="1" type="ORF">LLUT_LOCUS1983</name>
</gene>
<reference evidence="1 2" key="1">
    <citation type="submission" date="2024-03" db="EMBL/GenBank/DDBJ databases">
        <authorList>
            <person name="Martinez-Hernandez J."/>
        </authorList>
    </citation>
    <scope>NUCLEOTIDE SEQUENCE [LARGE SCALE GENOMIC DNA]</scope>
</reference>
<evidence type="ECO:0000313" key="2">
    <source>
        <dbReference type="Proteomes" id="UP001497480"/>
    </source>
</evidence>
<sequence>MLMMNEEPALKKVATLEGVLENEIDVVFQDLGQLALKSYERDVGRTKPSNVGLKINHTNM</sequence>
<comment type="caution">
    <text evidence="1">The sequence shown here is derived from an EMBL/GenBank/DDBJ whole genome shotgun (WGS) entry which is preliminary data.</text>
</comment>
<evidence type="ECO:0000313" key="1">
    <source>
        <dbReference type="EMBL" id="CAL0300923.1"/>
    </source>
</evidence>